<dbReference type="Pfam" id="PF02878">
    <property type="entry name" value="PGM_PMM_I"/>
    <property type="match status" value="1"/>
</dbReference>
<dbReference type="InterPro" id="IPR036900">
    <property type="entry name" value="A-D-PHexomutase_C_sf"/>
</dbReference>
<sequence length="441" mass="49606">MEINKSIFKSYDIRGIYPEELNEATAYHIGRAFVRFTGAKNVVVCQDARLSSMALLEALAKGMIAENAGVQYIGQLPTECLYFAVAWHDFDAGVMITASHNPKEYNGFKMIVKKDKTLSIMRGKELSSLVEESNYNKNGDVVVKERDILSDYIKYIFNLFDLTNLKKFKIVVDASNGVIGNVLSKVTLPVEIIPLNFRPDGNFPNHAPNPLEPGSSDQIKEAIKQHGADFGFMFDGDADRIFLVNEAGELAPADMVLLLLAKYFLRKNPKAAIAYNAICSKAVPEFVKKWGGIPVRTQVGAVNVRDGLLKNNGVMGGEVSAHYCFRDYFYMDSGLIAFLAMLQIISEDGRKVSEIIKEISPYFKTDTNFQVADKEKMLKRIKEKYVDGKQDFLDGITVEYQDWWFNVRPSNTEPLLRLTLEADTPELLEVKKKELSECIIL</sequence>
<evidence type="ECO:0000259" key="10">
    <source>
        <dbReference type="Pfam" id="PF02879"/>
    </source>
</evidence>
<dbReference type="GO" id="GO:0000287">
    <property type="term" value="F:magnesium ion binding"/>
    <property type="evidence" value="ECO:0007669"/>
    <property type="project" value="InterPro"/>
</dbReference>
<dbReference type="PANTHER" id="PTHR43771">
    <property type="entry name" value="PHOSPHOMANNOMUTASE"/>
    <property type="match status" value="1"/>
</dbReference>
<dbReference type="InterPro" id="IPR016055">
    <property type="entry name" value="A-D-PHexomutase_a/b/a-I/II/III"/>
</dbReference>
<evidence type="ECO:0000256" key="3">
    <source>
        <dbReference type="ARBA" id="ARBA00022553"/>
    </source>
</evidence>
<evidence type="ECO:0000313" key="13">
    <source>
        <dbReference type="Proteomes" id="UP000176855"/>
    </source>
</evidence>
<comment type="similarity">
    <text evidence="2 7">Belongs to the phosphohexose mutase family.</text>
</comment>
<feature type="domain" description="Alpha-D-phosphohexomutase alpha/beta/alpha" evidence="11">
    <location>
        <begin position="254"/>
        <end position="359"/>
    </location>
</feature>
<evidence type="ECO:0000256" key="7">
    <source>
        <dbReference type="RuleBase" id="RU004326"/>
    </source>
</evidence>
<gene>
    <name evidence="12" type="ORF">A2730_00690</name>
</gene>
<evidence type="ECO:0000256" key="6">
    <source>
        <dbReference type="ARBA" id="ARBA00023235"/>
    </source>
</evidence>
<evidence type="ECO:0000256" key="5">
    <source>
        <dbReference type="ARBA" id="ARBA00022842"/>
    </source>
</evidence>
<dbReference type="PANTHER" id="PTHR43771:SF1">
    <property type="entry name" value="PHOSPHOMANNOMUTASE"/>
    <property type="match status" value="1"/>
</dbReference>
<name>A0A1G2HMX5_9BACT</name>
<dbReference type="Pfam" id="PF00408">
    <property type="entry name" value="PGM_PMM_IV"/>
    <property type="match status" value="1"/>
</dbReference>
<dbReference type="InterPro" id="IPR005844">
    <property type="entry name" value="A-D-PHexomutase_a/b/a-I"/>
</dbReference>
<evidence type="ECO:0000313" key="12">
    <source>
        <dbReference type="EMBL" id="OGZ63793.1"/>
    </source>
</evidence>
<dbReference type="PRINTS" id="PR00509">
    <property type="entry name" value="PGMPMM"/>
</dbReference>
<dbReference type="InterPro" id="IPR005843">
    <property type="entry name" value="A-D-PHexomutase_C"/>
</dbReference>
<dbReference type="InterPro" id="IPR005841">
    <property type="entry name" value="Alpha-D-phosphohexomutase_SF"/>
</dbReference>
<proteinExistence type="inferred from homology"/>
<dbReference type="InterPro" id="IPR016066">
    <property type="entry name" value="A-D-PHexomutase_CS"/>
</dbReference>
<feature type="domain" description="Alpha-D-phosphohexomutase alpha/beta/alpha" evidence="10">
    <location>
        <begin position="151"/>
        <end position="248"/>
    </location>
</feature>
<dbReference type="STRING" id="1802202.A2730_00690"/>
<feature type="domain" description="Alpha-D-phosphohexomutase C-terminal" evidence="8">
    <location>
        <begin position="368"/>
        <end position="429"/>
    </location>
</feature>
<reference evidence="12 13" key="1">
    <citation type="journal article" date="2016" name="Nat. Commun.">
        <title>Thousands of microbial genomes shed light on interconnected biogeochemical processes in an aquifer system.</title>
        <authorList>
            <person name="Anantharaman K."/>
            <person name="Brown C.T."/>
            <person name="Hug L.A."/>
            <person name="Sharon I."/>
            <person name="Castelle C.J."/>
            <person name="Probst A.J."/>
            <person name="Thomas B.C."/>
            <person name="Singh A."/>
            <person name="Wilkins M.J."/>
            <person name="Karaoz U."/>
            <person name="Brodie E.L."/>
            <person name="Williams K.H."/>
            <person name="Hubbard S.S."/>
            <person name="Banfield J.F."/>
        </authorList>
    </citation>
    <scope>NUCLEOTIDE SEQUENCE [LARGE SCALE GENOMIC DNA]</scope>
</reference>
<keyword evidence="4 7" id="KW-0479">Metal-binding</keyword>
<comment type="cofactor">
    <cofactor evidence="1">
        <name>Mg(2+)</name>
        <dbReference type="ChEBI" id="CHEBI:18420"/>
    </cofactor>
</comment>
<evidence type="ECO:0000256" key="2">
    <source>
        <dbReference type="ARBA" id="ARBA00010231"/>
    </source>
</evidence>
<evidence type="ECO:0008006" key="14">
    <source>
        <dbReference type="Google" id="ProtNLM"/>
    </source>
</evidence>
<dbReference type="InterPro" id="IPR005846">
    <property type="entry name" value="A-D-PHexomutase_a/b/a-III"/>
</dbReference>
<dbReference type="Gene3D" id="3.30.310.50">
    <property type="entry name" value="Alpha-D-phosphohexomutase, C-terminal domain"/>
    <property type="match status" value="1"/>
</dbReference>
<dbReference type="Proteomes" id="UP000176855">
    <property type="component" value="Unassembled WGS sequence"/>
</dbReference>
<evidence type="ECO:0000259" key="11">
    <source>
        <dbReference type="Pfam" id="PF02880"/>
    </source>
</evidence>
<dbReference type="Gene3D" id="3.40.120.10">
    <property type="entry name" value="Alpha-D-Glucose-1,6-Bisphosphate, subunit A, domain 3"/>
    <property type="match status" value="3"/>
</dbReference>
<dbReference type="SUPFAM" id="SSF55957">
    <property type="entry name" value="Phosphoglucomutase, C-terminal domain"/>
    <property type="match status" value="1"/>
</dbReference>
<dbReference type="Pfam" id="PF02880">
    <property type="entry name" value="PGM_PMM_III"/>
    <property type="match status" value="1"/>
</dbReference>
<keyword evidence="6" id="KW-0413">Isomerase</keyword>
<dbReference type="Pfam" id="PF02879">
    <property type="entry name" value="PGM_PMM_II"/>
    <property type="match status" value="1"/>
</dbReference>
<keyword evidence="3" id="KW-0597">Phosphoprotein</keyword>
<evidence type="ECO:0000256" key="1">
    <source>
        <dbReference type="ARBA" id="ARBA00001946"/>
    </source>
</evidence>
<feature type="domain" description="Alpha-D-phosphohexomutase alpha/beta/alpha" evidence="9">
    <location>
        <begin position="6"/>
        <end position="132"/>
    </location>
</feature>
<dbReference type="CDD" id="cd03089">
    <property type="entry name" value="PMM_PGM"/>
    <property type="match status" value="1"/>
</dbReference>
<evidence type="ECO:0000259" key="9">
    <source>
        <dbReference type="Pfam" id="PF02878"/>
    </source>
</evidence>
<dbReference type="GO" id="GO:0016868">
    <property type="term" value="F:intramolecular phosphotransferase activity"/>
    <property type="evidence" value="ECO:0007669"/>
    <property type="project" value="InterPro"/>
</dbReference>
<dbReference type="EMBL" id="MHOO01000011">
    <property type="protein sequence ID" value="OGZ63793.1"/>
    <property type="molecule type" value="Genomic_DNA"/>
</dbReference>
<dbReference type="GO" id="GO:0005975">
    <property type="term" value="P:carbohydrate metabolic process"/>
    <property type="evidence" value="ECO:0007669"/>
    <property type="project" value="InterPro"/>
</dbReference>
<evidence type="ECO:0000259" key="8">
    <source>
        <dbReference type="Pfam" id="PF00408"/>
    </source>
</evidence>
<organism evidence="12 13">
    <name type="scientific">Candidatus Staskawiczbacteria bacterium RIFCSPHIGHO2_01_FULL_39_25</name>
    <dbReference type="NCBI Taxonomy" id="1802202"/>
    <lineage>
        <taxon>Bacteria</taxon>
        <taxon>Candidatus Staskawicziibacteriota</taxon>
    </lineage>
</organism>
<accession>A0A1G2HMX5</accession>
<dbReference type="InterPro" id="IPR005845">
    <property type="entry name" value="A-D-PHexomutase_a/b/a-II"/>
</dbReference>
<keyword evidence="5 7" id="KW-0460">Magnesium</keyword>
<dbReference type="PROSITE" id="PS00710">
    <property type="entry name" value="PGM_PMM"/>
    <property type="match status" value="1"/>
</dbReference>
<comment type="caution">
    <text evidence="12">The sequence shown here is derived from an EMBL/GenBank/DDBJ whole genome shotgun (WGS) entry which is preliminary data.</text>
</comment>
<evidence type="ECO:0000256" key="4">
    <source>
        <dbReference type="ARBA" id="ARBA00022723"/>
    </source>
</evidence>
<dbReference type="AlphaFoldDB" id="A0A1G2HMX5"/>
<protein>
    <recommendedName>
        <fullName evidence="14">Phosphomannomutase/phosphoglucomutase</fullName>
    </recommendedName>
</protein>
<dbReference type="SUPFAM" id="SSF53738">
    <property type="entry name" value="Phosphoglucomutase, first 3 domains"/>
    <property type="match status" value="3"/>
</dbReference>